<dbReference type="Proteomes" id="UP000075884">
    <property type="component" value="Unassembled WGS sequence"/>
</dbReference>
<evidence type="ECO:0000256" key="1">
    <source>
        <dbReference type="SAM" id="MobiDB-lite"/>
    </source>
</evidence>
<organism evidence="2 3">
    <name type="scientific">Anopheles dirus</name>
    <dbReference type="NCBI Taxonomy" id="7168"/>
    <lineage>
        <taxon>Eukaryota</taxon>
        <taxon>Metazoa</taxon>
        <taxon>Ecdysozoa</taxon>
        <taxon>Arthropoda</taxon>
        <taxon>Hexapoda</taxon>
        <taxon>Insecta</taxon>
        <taxon>Pterygota</taxon>
        <taxon>Neoptera</taxon>
        <taxon>Endopterygota</taxon>
        <taxon>Diptera</taxon>
        <taxon>Nematocera</taxon>
        <taxon>Culicoidea</taxon>
        <taxon>Culicidae</taxon>
        <taxon>Anophelinae</taxon>
        <taxon>Anopheles</taxon>
    </lineage>
</organism>
<reference evidence="3" key="1">
    <citation type="submission" date="2013-03" db="EMBL/GenBank/DDBJ databases">
        <title>The Genome Sequence of Anopheles dirus WRAIR2.</title>
        <authorList>
            <consortium name="The Broad Institute Genomics Platform"/>
            <person name="Neafsey D.E."/>
            <person name="Walton C."/>
            <person name="Walker B."/>
            <person name="Young S.K."/>
            <person name="Zeng Q."/>
            <person name="Gargeya S."/>
            <person name="Fitzgerald M."/>
            <person name="Haas B."/>
            <person name="Abouelleil A."/>
            <person name="Allen A.W."/>
            <person name="Alvarado L."/>
            <person name="Arachchi H.M."/>
            <person name="Berlin A.M."/>
            <person name="Chapman S.B."/>
            <person name="Gainer-Dewar J."/>
            <person name="Goldberg J."/>
            <person name="Griggs A."/>
            <person name="Gujja S."/>
            <person name="Hansen M."/>
            <person name="Howarth C."/>
            <person name="Imamovic A."/>
            <person name="Ireland A."/>
            <person name="Larimer J."/>
            <person name="McCowan C."/>
            <person name="Murphy C."/>
            <person name="Pearson M."/>
            <person name="Poon T.W."/>
            <person name="Priest M."/>
            <person name="Roberts A."/>
            <person name="Saif S."/>
            <person name="Shea T."/>
            <person name="Sisk P."/>
            <person name="Sykes S."/>
            <person name="Wortman J."/>
            <person name="Nusbaum C."/>
            <person name="Birren B."/>
        </authorList>
    </citation>
    <scope>NUCLEOTIDE SEQUENCE [LARGE SCALE GENOMIC DNA]</scope>
    <source>
        <strain evidence="3">WRAIR2</strain>
    </source>
</reference>
<feature type="region of interest" description="Disordered" evidence="1">
    <location>
        <begin position="1"/>
        <end position="156"/>
    </location>
</feature>
<feature type="compositionally biased region" description="Basic and acidic residues" evidence="1">
    <location>
        <begin position="23"/>
        <end position="63"/>
    </location>
</feature>
<feature type="compositionally biased region" description="Polar residues" evidence="1">
    <location>
        <begin position="226"/>
        <end position="238"/>
    </location>
</feature>
<accession>A0A182NNS2</accession>
<dbReference type="AlphaFoldDB" id="A0A182NNS2"/>
<evidence type="ECO:0000313" key="2">
    <source>
        <dbReference type="EnsemblMetazoa" id="ADIR009307-PA"/>
    </source>
</evidence>
<keyword evidence="3" id="KW-1185">Reference proteome</keyword>
<sequence>MIFPSIFAPSAPRAVRLQAGQADEEKQKERQKNESSDREQHHKQQKLDAANCKREAREIRQLDNELLNQRRAQERERQAQLGSERQAAALAASTTVGLPVGTTSPPPSNSSGDRSYRQTEPFYAESSISTTPGRTPPTTIAEEKSPVVAGVKTPLLEDTPFGGTTLTLMENLPGGVPAAAVTPKEEEQRNSALAAATLQKVQQDKGLPESSHPQDFPKGRQDSTESEISTIYSQSQSDACHKMM</sequence>
<dbReference type="VEuPathDB" id="VectorBase:ADIR009307"/>
<evidence type="ECO:0000313" key="3">
    <source>
        <dbReference type="Proteomes" id="UP000075884"/>
    </source>
</evidence>
<proteinExistence type="predicted"/>
<dbReference type="EnsemblMetazoa" id="ADIR009307-RA">
    <property type="protein sequence ID" value="ADIR009307-PA"/>
    <property type="gene ID" value="ADIR009307"/>
</dbReference>
<feature type="compositionally biased region" description="Polar residues" evidence="1">
    <location>
        <begin position="126"/>
        <end position="138"/>
    </location>
</feature>
<feature type="region of interest" description="Disordered" evidence="1">
    <location>
        <begin position="198"/>
        <end position="244"/>
    </location>
</feature>
<protein>
    <submittedName>
        <fullName evidence="2">Uncharacterized protein</fullName>
    </submittedName>
</protein>
<reference evidence="2" key="2">
    <citation type="submission" date="2020-05" db="UniProtKB">
        <authorList>
            <consortium name="EnsemblMetazoa"/>
        </authorList>
    </citation>
    <scope>IDENTIFICATION</scope>
    <source>
        <strain evidence="2">WRAIR2</strain>
    </source>
</reference>
<name>A0A182NNS2_9DIPT</name>